<name>A0A060WK08_ONCMY</name>
<accession>A0A060WK08</accession>
<reference evidence="1 2" key="1">
    <citation type="journal article" date="2014" name="Nat. Commun.">
        <title>The rainbow trout genome provides novel insights into evolution after whole-genome duplication in vertebrates.</title>
        <authorList>
            <person name="Berthelot C."/>
            <person name="Brunet F."/>
            <person name="Chalopin D."/>
            <person name="Juanchich A."/>
            <person name="Bernard M."/>
            <person name="Noel B."/>
            <person name="Bento P."/>
            <person name="Da Silva C."/>
            <person name="Labadie K."/>
            <person name="Alberti A."/>
            <person name="Aury J.M."/>
            <person name="Louis A."/>
            <person name="Dehais P."/>
            <person name="Bardou P."/>
            <person name="Montfort J."/>
            <person name="Klopp C."/>
            <person name="Cabau C."/>
            <person name="Gaspin C."/>
            <person name="Thorgaard G.H."/>
            <person name="Boussaha M."/>
            <person name="Quillet E."/>
            <person name="Guyomard R."/>
            <person name="Galiana D."/>
            <person name="Bobe J."/>
            <person name="Volff J.N."/>
            <person name="Genet C."/>
            <person name="Wincker P."/>
            <person name="Jaillon O."/>
            <person name="Roest Crollius H."/>
            <person name="Guiguen Y."/>
        </authorList>
    </citation>
    <scope>NUCLEOTIDE SEQUENCE [LARGE SCALE GENOMIC DNA]</scope>
</reference>
<proteinExistence type="predicted"/>
<dbReference type="AlphaFoldDB" id="A0A060WK08"/>
<organism evidence="1 2">
    <name type="scientific">Oncorhynchus mykiss</name>
    <name type="common">Rainbow trout</name>
    <name type="synonym">Salmo gairdneri</name>
    <dbReference type="NCBI Taxonomy" id="8022"/>
    <lineage>
        <taxon>Eukaryota</taxon>
        <taxon>Metazoa</taxon>
        <taxon>Chordata</taxon>
        <taxon>Craniata</taxon>
        <taxon>Vertebrata</taxon>
        <taxon>Euteleostomi</taxon>
        <taxon>Actinopterygii</taxon>
        <taxon>Neopterygii</taxon>
        <taxon>Teleostei</taxon>
        <taxon>Protacanthopterygii</taxon>
        <taxon>Salmoniformes</taxon>
        <taxon>Salmonidae</taxon>
        <taxon>Salmoninae</taxon>
        <taxon>Oncorhynchus</taxon>
    </lineage>
</organism>
<gene>
    <name evidence="1" type="ORF">GSONMT00042646001</name>
</gene>
<dbReference type="PANTHER" id="PTHR11863">
    <property type="entry name" value="STEROL DESATURASE"/>
    <property type="match status" value="1"/>
</dbReference>
<dbReference type="EMBL" id="FR904591">
    <property type="protein sequence ID" value="CDQ67618.1"/>
    <property type="molecule type" value="Genomic_DNA"/>
</dbReference>
<evidence type="ECO:0000313" key="1">
    <source>
        <dbReference type="EMBL" id="CDQ67618.1"/>
    </source>
</evidence>
<dbReference type="PaxDb" id="8022-A0A060WK08"/>
<protein>
    <submittedName>
        <fullName evidence="1">Uncharacterized protein</fullName>
    </submittedName>
</protein>
<sequence>MVLHVHVSVEDHCGYDFPWSTSHLIPFSIYRGPSKDDVHHQKLNKNVAPYFSHWDKIFGTHADFSFSYSYSEPVTNTFL</sequence>
<dbReference type="STRING" id="8022.A0A060WK08"/>
<evidence type="ECO:0000313" key="2">
    <source>
        <dbReference type="Proteomes" id="UP000193380"/>
    </source>
</evidence>
<dbReference type="InterPro" id="IPR050307">
    <property type="entry name" value="Sterol_Desaturase_Related"/>
</dbReference>
<dbReference type="Proteomes" id="UP000193380">
    <property type="component" value="Chromosome 2"/>
</dbReference>